<evidence type="ECO:0000256" key="2">
    <source>
        <dbReference type="SAM" id="SignalP"/>
    </source>
</evidence>
<evidence type="ECO:0000313" key="3">
    <source>
        <dbReference type="Proteomes" id="UP000694843"/>
    </source>
</evidence>
<name>A0A979FPP3_HYAAZ</name>
<feature type="region of interest" description="Disordered" evidence="1">
    <location>
        <begin position="274"/>
        <end position="379"/>
    </location>
</feature>
<dbReference type="Proteomes" id="UP000694843">
    <property type="component" value="Unplaced"/>
</dbReference>
<dbReference type="AlphaFoldDB" id="A0A979FPP3"/>
<dbReference type="GeneID" id="125178451"/>
<proteinExistence type="predicted"/>
<dbReference type="KEGG" id="hazt:125178451"/>
<protein>
    <submittedName>
        <fullName evidence="4">Secreted protein C-like</fullName>
    </submittedName>
</protein>
<feature type="region of interest" description="Disordered" evidence="1">
    <location>
        <begin position="73"/>
        <end position="95"/>
    </location>
</feature>
<dbReference type="RefSeq" id="XP_047738144.1">
    <property type="nucleotide sequence ID" value="XM_047882188.1"/>
</dbReference>
<feature type="region of interest" description="Disordered" evidence="1">
    <location>
        <begin position="198"/>
        <end position="237"/>
    </location>
</feature>
<feature type="compositionally biased region" description="Polar residues" evidence="1">
    <location>
        <begin position="198"/>
        <end position="226"/>
    </location>
</feature>
<evidence type="ECO:0000313" key="4">
    <source>
        <dbReference type="RefSeq" id="XP_047738144.1"/>
    </source>
</evidence>
<feature type="signal peptide" evidence="2">
    <location>
        <begin position="1"/>
        <end position="21"/>
    </location>
</feature>
<accession>A0A979FPP3</accession>
<sequence length="572" mass="62826">MVSFTFSAFVLALAWPVIVVGENVESSAYDTRQKKFSGAEYGTNADVRFQAHPNNSNYYSNNAWDGHTINATRGTDPSDPNIEYGSRRGSFTSDPTRLASGWPEYYQSRGSTSSYPAGSFSWSSQNYSSGSTTGSTQSYPSGLFSWSSQNYPSGSTTGSTQSYPSGLFSWSSQDYSSGSTTGLTQSYPSGLLSWSSQNYPSGSTTRSTQSYPSGSFSTSSLNYSSEPQREISQRYPAGSFSGSYSNYSSGSVSGSSQSYPAGLFSDSPWKYSSESASPNSSFESDRGSSQNYPSISDRGSANNFPSQSDRGASQNYPSKSYRGSANYFPSQSDQNYASGSDWRTTQNNHSNSVQNYQSVSDRGTPNIYPSGSAGNYNTPGIVQSDSASFSTSIGNNFTTYSDATKKFEYEWKFPNPQFTQNSGIASSAPNFTSQNYGQSYSSPNNLTQYSGSSTNFSKDLLYMNSNFGLEAQKAPTEEDLGSFLFLEHEKKTNSTKKVQFLLKQRLANDLNDYHHSVSKNPYRRDRPSSIKISPFEEKRLSGQTKPYESFQSRYYVEDIIPFTIFKKESNVG</sequence>
<reference evidence="4" key="1">
    <citation type="submission" date="2025-08" db="UniProtKB">
        <authorList>
            <consortium name="RefSeq"/>
        </authorList>
    </citation>
    <scope>IDENTIFICATION</scope>
    <source>
        <tissue evidence="4">Whole organism</tissue>
    </source>
</reference>
<feature type="chain" id="PRO_5037041440" evidence="2">
    <location>
        <begin position="22"/>
        <end position="572"/>
    </location>
</feature>
<organism evidence="3 4">
    <name type="scientific">Hyalella azteca</name>
    <name type="common">Amphipod</name>
    <dbReference type="NCBI Taxonomy" id="294128"/>
    <lineage>
        <taxon>Eukaryota</taxon>
        <taxon>Metazoa</taxon>
        <taxon>Ecdysozoa</taxon>
        <taxon>Arthropoda</taxon>
        <taxon>Crustacea</taxon>
        <taxon>Multicrustacea</taxon>
        <taxon>Malacostraca</taxon>
        <taxon>Eumalacostraca</taxon>
        <taxon>Peracarida</taxon>
        <taxon>Amphipoda</taxon>
        <taxon>Senticaudata</taxon>
        <taxon>Talitrida</taxon>
        <taxon>Talitroidea</taxon>
        <taxon>Hyalellidae</taxon>
        <taxon>Hyalella</taxon>
    </lineage>
</organism>
<feature type="compositionally biased region" description="Polar residues" evidence="1">
    <location>
        <begin position="287"/>
        <end position="379"/>
    </location>
</feature>
<evidence type="ECO:0000256" key="1">
    <source>
        <dbReference type="SAM" id="MobiDB-lite"/>
    </source>
</evidence>
<keyword evidence="3" id="KW-1185">Reference proteome</keyword>
<gene>
    <name evidence="4" type="primary">LOC125178451</name>
</gene>
<keyword evidence="2" id="KW-0732">Signal</keyword>